<keyword evidence="2 4" id="KW-0442">Lipid degradation</keyword>
<feature type="short sequence motif" description="GXSXG" evidence="4">
    <location>
        <begin position="36"/>
        <end position="40"/>
    </location>
</feature>
<feature type="short sequence motif" description="GXGXXG" evidence="4">
    <location>
        <begin position="9"/>
        <end position="14"/>
    </location>
</feature>
<evidence type="ECO:0000313" key="6">
    <source>
        <dbReference type="EMBL" id="EWT01485.1"/>
    </source>
</evidence>
<evidence type="ECO:0000256" key="2">
    <source>
        <dbReference type="ARBA" id="ARBA00022963"/>
    </source>
</evidence>
<proteinExistence type="predicted"/>
<evidence type="ECO:0000256" key="3">
    <source>
        <dbReference type="ARBA" id="ARBA00023098"/>
    </source>
</evidence>
<comment type="caution">
    <text evidence="6">The sequence shown here is derived from an EMBL/GenBank/DDBJ whole genome shotgun (WGS) entry which is preliminary data.</text>
</comment>
<dbReference type="eggNOG" id="COG1752">
    <property type="taxonomic scope" value="Bacteria"/>
</dbReference>
<dbReference type="PATRIC" id="fig|1386089.3.peg.2232"/>
<dbReference type="GO" id="GO:0016787">
    <property type="term" value="F:hydrolase activity"/>
    <property type="evidence" value="ECO:0007669"/>
    <property type="project" value="UniProtKB-UniRule"/>
</dbReference>
<accession>W9G653</accession>
<feature type="active site" description="Nucleophile" evidence="4">
    <location>
        <position position="38"/>
    </location>
</feature>
<dbReference type="InterPro" id="IPR002641">
    <property type="entry name" value="PNPLA_dom"/>
</dbReference>
<feature type="domain" description="PNPLA" evidence="5">
    <location>
        <begin position="5"/>
        <end position="176"/>
    </location>
</feature>
<keyword evidence="1 4" id="KW-0378">Hydrolase</keyword>
<reference evidence="6 7" key="1">
    <citation type="submission" date="2013-08" db="EMBL/GenBank/DDBJ databases">
        <title>Intrasporangium oryzae NRRL B-24470.</title>
        <authorList>
            <person name="Liu H."/>
            <person name="Wang G."/>
        </authorList>
    </citation>
    <scope>NUCLEOTIDE SEQUENCE [LARGE SCALE GENOMIC DNA]</scope>
    <source>
        <strain evidence="6 7">NRRL B-24470</strain>
    </source>
</reference>
<dbReference type="GO" id="GO:0016042">
    <property type="term" value="P:lipid catabolic process"/>
    <property type="evidence" value="ECO:0007669"/>
    <property type="project" value="UniProtKB-UniRule"/>
</dbReference>
<feature type="short sequence motif" description="DGA/G" evidence="4">
    <location>
        <begin position="163"/>
        <end position="165"/>
    </location>
</feature>
<evidence type="ECO:0000313" key="7">
    <source>
        <dbReference type="Proteomes" id="UP000019489"/>
    </source>
</evidence>
<dbReference type="RefSeq" id="WP_034805629.1">
    <property type="nucleotide sequence ID" value="NZ_AWSA01000021.1"/>
</dbReference>
<dbReference type="PANTHER" id="PTHR14226:SF29">
    <property type="entry name" value="NEUROPATHY TARGET ESTERASE SWS"/>
    <property type="match status" value="1"/>
</dbReference>
<dbReference type="PANTHER" id="PTHR14226">
    <property type="entry name" value="NEUROPATHY TARGET ESTERASE/SWISS CHEESE D.MELANOGASTER"/>
    <property type="match status" value="1"/>
</dbReference>
<evidence type="ECO:0000256" key="4">
    <source>
        <dbReference type="PROSITE-ProRule" id="PRU01161"/>
    </source>
</evidence>
<dbReference type="STRING" id="1386089.N865_10080"/>
<dbReference type="OrthoDB" id="4080114at2"/>
<protein>
    <submittedName>
        <fullName evidence="6">Alpha/beta hydrolase</fullName>
    </submittedName>
</protein>
<dbReference type="AlphaFoldDB" id="W9G653"/>
<dbReference type="Proteomes" id="UP000019489">
    <property type="component" value="Unassembled WGS sequence"/>
</dbReference>
<keyword evidence="3 4" id="KW-0443">Lipid metabolism</keyword>
<keyword evidence="7" id="KW-1185">Reference proteome</keyword>
<name>W9G653_9MICO</name>
<evidence type="ECO:0000256" key="1">
    <source>
        <dbReference type="ARBA" id="ARBA00022801"/>
    </source>
</evidence>
<dbReference type="PROSITE" id="PS51635">
    <property type="entry name" value="PNPLA"/>
    <property type="match status" value="1"/>
</dbReference>
<feature type="active site" description="Proton acceptor" evidence="4">
    <location>
        <position position="163"/>
    </location>
</feature>
<dbReference type="EMBL" id="AWSA01000021">
    <property type="protein sequence ID" value="EWT01485.1"/>
    <property type="molecule type" value="Genomic_DNA"/>
</dbReference>
<dbReference type="SUPFAM" id="SSF52151">
    <property type="entry name" value="FabD/lysophospholipase-like"/>
    <property type="match status" value="1"/>
</dbReference>
<sequence>MTSAFVLSGGGSLGAVQVGMLQALHDRGIRPDLLVGTSVGAVNAAYVAGRGLSQDSLDDLARIWTSMHRRDVFPIEPRRAVLALSGGRPSLFSADRLRHLVESQLTFDDLDTAAIPLSVVTTDLTSGRSVVLSHGDPVGAVLASAAIPGILPPVSHDGRVLVDGGLADHADLVRETGEEVDDIYLLPTGFACALPAPPRSALGSAAQALTLLIQQRLVQAVSRYRAPAVLHVLPALCPLRISPADFRHGGELIDRAHRATAEWLASGGDDRPAPERFLSLHSHLAVDDAPVRRATAR</sequence>
<organism evidence="6 7">
    <name type="scientific">Intrasporangium oryzae NRRL B-24470</name>
    <dbReference type="NCBI Taxonomy" id="1386089"/>
    <lineage>
        <taxon>Bacteria</taxon>
        <taxon>Bacillati</taxon>
        <taxon>Actinomycetota</taxon>
        <taxon>Actinomycetes</taxon>
        <taxon>Micrococcales</taxon>
        <taxon>Intrasporangiaceae</taxon>
        <taxon>Intrasporangium</taxon>
    </lineage>
</organism>
<dbReference type="Gene3D" id="3.40.1090.10">
    <property type="entry name" value="Cytosolic phospholipase A2 catalytic domain"/>
    <property type="match status" value="2"/>
</dbReference>
<dbReference type="InterPro" id="IPR050301">
    <property type="entry name" value="NTE"/>
</dbReference>
<evidence type="ECO:0000259" key="5">
    <source>
        <dbReference type="PROSITE" id="PS51635"/>
    </source>
</evidence>
<dbReference type="InterPro" id="IPR016035">
    <property type="entry name" value="Acyl_Trfase/lysoPLipase"/>
</dbReference>
<dbReference type="Pfam" id="PF01734">
    <property type="entry name" value="Patatin"/>
    <property type="match status" value="1"/>
</dbReference>
<gene>
    <name evidence="6" type="ORF">N865_10080</name>
</gene>